<sequence>MGCFNQHLGTHRLAIVDSPTTKQVSTAKGITTAGPITLSHEETQPKLDKALKNARSYKKKTLECKLPRGHNTSHLKPNFGLGAIKVKPYLSFQIQVNCLGFKSCDSTLIQKCTKDPVLFKDRSIHVLRNFSWSVDMSPKPDLDLYQICQVS</sequence>
<accession>A0AAN9R8C0</accession>
<protein>
    <submittedName>
        <fullName evidence="1">Uncharacterized protein</fullName>
    </submittedName>
</protein>
<reference evidence="1 2" key="1">
    <citation type="submission" date="2024-01" db="EMBL/GenBank/DDBJ databases">
        <title>The genomes of 5 underutilized Papilionoideae crops provide insights into root nodulation and disease resistanc.</title>
        <authorList>
            <person name="Jiang F."/>
        </authorList>
    </citation>
    <scope>NUCLEOTIDE SEQUENCE [LARGE SCALE GENOMIC DNA]</scope>
    <source>
        <strain evidence="1">LVBAO_FW01</strain>
        <tissue evidence="1">Leaves</tissue>
    </source>
</reference>
<dbReference type="AlphaFoldDB" id="A0AAN9R8C0"/>
<organism evidence="1 2">
    <name type="scientific">Canavalia gladiata</name>
    <name type="common">Sword bean</name>
    <name type="synonym">Dolichos gladiatus</name>
    <dbReference type="NCBI Taxonomy" id="3824"/>
    <lineage>
        <taxon>Eukaryota</taxon>
        <taxon>Viridiplantae</taxon>
        <taxon>Streptophyta</taxon>
        <taxon>Embryophyta</taxon>
        <taxon>Tracheophyta</taxon>
        <taxon>Spermatophyta</taxon>
        <taxon>Magnoliopsida</taxon>
        <taxon>eudicotyledons</taxon>
        <taxon>Gunneridae</taxon>
        <taxon>Pentapetalae</taxon>
        <taxon>rosids</taxon>
        <taxon>fabids</taxon>
        <taxon>Fabales</taxon>
        <taxon>Fabaceae</taxon>
        <taxon>Papilionoideae</taxon>
        <taxon>50 kb inversion clade</taxon>
        <taxon>NPAAA clade</taxon>
        <taxon>indigoferoid/millettioid clade</taxon>
        <taxon>Phaseoleae</taxon>
        <taxon>Canavalia</taxon>
    </lineage>
</organism>
<gene>
    <name evidence="1" type="ORF">VNO77_03649</name>
</gene>
<evidence type="ECO:0000313" key="2">
    <source>
        <dbReference type="Proteomes" id="UP001367508"/>
    </source>
</evidence>
<evidence type="ECO:0000313" key="1">
    <source>
        <dbReference type="EMBL" id="KAK7361579.1"/>
    </source>
</evidence>
<keyword evidence="2" id="KW-1185">Reference proteome</keyword>
<dbReference type="Proteomes" id="UP001367508">
    <property type="component" value="Unassembled WGS sequence"/>
</dbReference>
<dbReference type="EMBL" id="JAYMYQ010000001">
    <property type="protein sequence ID" value="KAK7361579.1"/>
    <property type="molecule type" value="Genomic_DNA"/>
</dbReference>
<name>A0AAN9R8C0_CANGL</name>
<proteinExistence type="predicted"/>
<comment type="caution">
    <text evidence="1">The sequence shown here is derived from an EMBL/GenBank/DDBJ whole genome shotgun (WGS) entry which is preliminary data.</text>
</comment>